<evidence type="ECO:0000256" key="2">
    <source>
        <dbReference type="ARBA" id="ARBA00005587"/>
    </source>
</evidence>
<keyword evidence="8" id="KW-1185">Reference proteome</keyword>
<dbReference type="EMBL" id="MU006601">
    <property type="protein sequence ID" value="KAF2742978.1"/>
    <property type="molecule type" value="Genomic_DNA"/>
</dbReference>
<proteinExistence type="inferred from homology"/>
<reference evidence="7" key="1">
    <citation type="journal article" date="2020" name="Stud. Mycol.">
        <title>101 Dothideomycetes genomes: a test case for predicting lifestyles and emergence of pathogens.</title>
        <authorList>
            <person name="Haridas S."/>
            <person name="Albert R."/>
            <person name="Binder M."/>
            <person name="Bloem J."/>
            <person name="Labutti K."/>
            <person name="Salamov A."/>
            <person name="Andreopoulos B."/>
            <person name="Baker S."/>
            <person name="Barry K."/>
            <person name="Bills G."/>
            <person name="Bluhm B."/>
            <person name="Cannon C."/>
            <person name="Castanera R."/>
            <person name="Culley D."/>
            <person name="Daum C."/>
            <person name="Ezra D."/>
            <person name="Gonzalez J."/>
            <person name="Henrissat B."/>
            <person name="Kuo A."/>
            <person name="Liang C."/>
            <person name="Lipzen A."/>
            <person name="Lutzoni F."/>
            <person name="Magnuson J."/>
            <person name="Mondo S."/>
            <person name="Nolan M."/>
            <person name="Ohm R."/>
            <person name="Pangilinan J."/>
            <person name="Park H.-J."/>
            <person name="Ramirez L."/>
            <person name="Alfaro M."/>
            <person name="Sun H."/>
            <person name="Tritt A."/>
            <person name="Yoshinaga Y."/>
            <person name="Zwiers L.-H."/>
            <person name="Turgeon B."/>
            <person name="Goodwin S."/>
            <person name="Spatafora J."/>
            <person name="Crous P."/>
            <person name="Grigoriev I."/>
        </authorList>
    </citation>
    <scope>NUCLEOTIDE SEQUENCE</scope>
    <source>
        <strain evidence="7">CBS 119925</strain>
    </source>
</reference>
<evidence type="ECO:0000256" key="1">
    <source>
        <dbReference type="ARBA" id="ARBA00004141"/>
    </source>
</evidence>
<evidence type="ECO:0000313" key="8">
    <source>
        <dbReference type="Proteomes" id="UP000799440"/>
    </source>
</evidence>
<dbReference type="InterPro" id="IPR051633">
    <property type="entry name" value="AceTr"/>
</dbReference>
<organism evidence="7 8">
    <name type="scientific">Sporormia fimetaria CBS 119925</name>
    <dbReference type="NCBI Taxonomy" id="1340428"/>
    <lineage>
        <taxon>Eukaryota</taxon>
        <taxon>Fungi</taxon>
        <taxon>Dikarya</taxon>
        <taxon>Ascomycota</taxon>
        <taxon>Pezizomycotina</taxon>
        <taxon>Dothideomycetes</taxon>
        <taxon>Pleosporomycetidae</taxon>
        <taxon>Pleosporales</taxon>
        <taxon>Sporormiaceae</taxon>
        <taxon>Sporormia</taxon>
    </lineage>
</organism>
<feature type="transmembrane region" description="Helical" evidence="6">
    <location>
        <begin position="70"/>
        <end position="92"/>
    </location>
</feature>
<dbReference type="Pfam" id="PF01184">
    <property type="entry name" value="Gpr1_Fun34_YaaH"/>
    <property type="match status" value="1"/>
</dbReference>
<dbReference type="GO" id="GO:0005886">
    <property type="term" value="C:plasma membrane"/>
    <property type="evidence" value="ECO:0007669"/>
    <property type="project" value="TreeGrafter"/>
</dbReference>
<keyword evidence="5 6" id="KW-0472">Membrane</keyword>
<dbReference type="PANTHER" id="PTHR31123:SF4">
    <property type="entry name" value="PROTEIN ALCS"/>
    <property type="match status" value="1"/>
</dbReference>
<dbReference type="Proteomes" id="UP000799440">
    <property type="component" value="Unassembled WGS sequence"/>
</dbReference>
<dbReference type="InterPro" id="IPR000791">
    <property type="entry name" value="Gpr1/Fun34/SatP-like"/>
</dbReference>
<dbReference type="AlphaFoldDB" id="A0A6A6UXH9"/>
<evidence type="ECO:0000313" key="7">
    <source>
        <dbReference type="EMBL" id="KAF2742978.1"/>
    </source>
</evidence>
<name>A0A6A6UXH9_9PLEO</name>
<keyword evidence="3 6" id="KW-0812">Transmembrane</keyword>
<dbReference type="GO" id="GO:0015123">
    <property type="term" value="F:acetate transmembrane transporter activity"/>
    <property type="evidence" value="ECO:0007669"/>
    <property type="project" value="TreeGrafter"/>
</dbReference>
<feature type="transmembrane region" description="Helical" evidence="6">
    <location>
        <begin position="98"/>
        <end position="119"/>
    </location>
</feature>
<keyword evidence="4 6" id="KW-1133">Transmembrane helix</keyword>
<gene>
    <name evidence="7" type="ORF">M011DRAFT_481116</name>
</gene>
<evidence type="ECO:0000256" key="4">
    <source>
        <dbReference type="ARBA" id="ARBA00022989"/>
    </source>
</evidence>
<sequence>MASAATHPTVREVDPHATASSSDAIENHNHLHKTTTNISLSPELFEKLYLAPKVPHAVEHASRYANATPLGFLGFVISTFTFSMVLMGWGGASGFSPVVGIFFFTGPLLLFLSTVFLWIQAQFFPMMVCGLFCVFWLSFGMLQLPTLGLADPYPEGAASREMNAVIALYLLVWGFALLTFWLFTLRINAVFAGIFGFVTIGAWVLSGAYWRVSTGDFEQAQRLQKGGGALLFIVGVLGWYMIFVMMAAEMRWTVNLPVGDLSHYWKRTDVELAAMEGEKRE</sequence>
<accession>A0A6A6UXH9</accession>
<evidence type="ECO:0000256" key="3">
    <source>
        <dbReference type="ARBA" id="ARBA00022692"/>
    </source>
</evidence>
<evidence type="ECO:0000256" key="5">
    <source>
        <dbReference type="ARBA" id="ARBA00023136"/>
    </source>
</evidence>
<feature type="transmembrane region" description="Helical" evidence="6">
    <location>
        <begin position="230"/>
        <end position="248"/>
    </location>
</feature>
<comment type="subcellular location">
    <subcellularLocation>
        <location evidence="1">Membrane</location>
        <topology evidence="1">Multi-pass membrane protein</topology>
    </subcellularLocation>
</comment>
<feature type="transmembrane region" description="Helical" evidence="6">
    <location>
        <begin position="126"/>
        <end position="144"/>
    </location>
</feature>
<feature type="transmembrane region" description="Helical" evidence="6">
    <location>
        <begin position="190"/>
        <end position="210"/>
    </location>
</feature>
<comment type="similarity">
    <text evidence="2">Belongs to the acetate uptake transporter (AceTr) (TC 2.A.96) family.</text>
</comment>
<dbReference type="OrthoDB" id="3648309at2759"/>
<dbReference type="PANTHER" id="PTHR31123">
    <property type="entry name" value="ACCUMULATION OF DYADS PROTEIN 2-RELATED"/>
    <property type="match status" value="1"/>
</dbReference>
<evidence type="ECO:0000256" key="6">
    <source>
        <dbReference type="SAM" id="Phobius"/>
    </source>
</evidence>
<protein>
    <submittedName>
        <fullName evidence="7">Plasma membrane ammonium transporter</fullName>
    </submittedName>
</protein>
<feature type="transmembrane region" description="Helical" evidence="6">
    <location>
        <begin position="164"/>
        <end position="183"/>
    </location>
</feature>